<evidence type="ECO:0000256" key="1">
    <source>
        <dbReference type="SAM" id="Phobius"/>
    </source>
</evidence>
<feature type="transmembrane region" description="Helical" evidence="1">
    <location>
        <begin position="32"/>
        <end position="51"/>
    </location>
</feature>
<dbReference type="Proteomes" id="UP001519309">
    <property type="component" value="Unassembled WGS sequence"/>
</dbReference>
<reference evidence="3 4" key="1">
    <citation type="submission" date="2021-03" db="EMBL/GenBank/DDBJ databases">
        <title>Genomic Encyclopedia of Type Strains, Phase IV (KMG-IV): sequencing the most valuable type-strain genomes for metagenomic binning, comparative biology and taxonomic classification.</title>
        <authorList>
            <person name="Goeker M."/>
        </authorList>
    </citation>
    <scope>NUCLEOTIDE SEQUENCE [LARGE SCALE GENOMIC DNA]</scope>
    <source>
        <strain evidence="3 4">DSM 40499</strain>
    </source>
</reference>
<feature type="transmembrane region" description="Helical" evidence="1">
    <location>
        <begin position="176"/>
        <end position="203"/>
    </location>
</feature>
<keyword evidence="1" id="KW-0812">Transmembrane</keyword>
<keyword evidence="1" id="KW-1133">Transmembrane helix</keyword>
<gene>
    <name evidence="3" type="ORF">J2Z21_001623</name>
</gene>
<feature type="transmembrane region" description="Helical" evidence="1">
    <location>
        <begin position="71"/>
        <end position="92"/>
    </location>
</feature>
<feature type="transmembrane region" description="Helical" evidence="1">
    <location>
        <begin position="104"/>
        <end position="125"/>
    </location>
</feature>
<feature type="domain" description="DUF6545" evidence="2">
    <location>
        <begin position="246"/>
        <end position="347"/>
    </location>
</feature>
<protein>
    <recommendedName>
        <fullName evidence="2">DUF6545 domain-containing protein</fullName>
    </recommendedName>
</protein>
<proteinExistence type="predicted"/>
<keyword evidence="4" id="KW-1185">Reference proteome</keyword>
<sequence length="392" mass="42222">MSDLINYMSCGILWLGLLAKIPDLVRQRRDPFLLAISSVLAFASLCFLFGAPSTVGFINSVSGVPNLAAPLTYAAITAYSAASLVLIVYWRGGPETARTARRWILGYAGVLGAIGVMFALGHASVERRTDFDTYYATTPYTAEMIVLYLVAHLTAVVVAAYRSLGWARHVKGHLRAGLLMMGMGTVLGAGYSASKIVAVVARWYGHDWSRLGTTISPACAGLGATLTVAGTVIPLAGPYLADRAGCWRAYARLGPLDRELTEVLTRESLRAPRPFWPSGTRWLTWRQTAIYNGLYYLERYFDQGLYRETYFDQLHTAGDAQRAEAVAWAAAITAATQAASERENGFTAAGETGPLPDRPDLPVLLCIADALADCEGMVALSLHEGAAPAESV</sequence>
<name>A0ABS4LMS1_9ACTN</name>
<dbReference type="RefSeq" id="WP_159400189.1">
    <property type="nucleotide sequence ID" value="NZ_CP016279.1"/>
</dbReference>
<feature type="transmembrane region" description="Helical" evidence="1">
    <location>
        <begin position="215"/>
        <end position="241"/>
    </location>
</feature>
<dbReference type="InterPro" id="IPR050039">
    <property type="entry name" value="MAB_1171c-like"/>
</dbReference>
<dbReference type="EMBL" id="JAGGLP010000003">
    <property type="protein sequence ID" value="MBP2048698.1"/>
    <property type="molecule type" value="Genomic_DNA"/>
</dbReference>
<organism evidence="3 4">
    <name type="scientific">Streptomyces griseochromogenes</name>
    <dbReference type="NCBI Taxonomy" id="68214"/>
    <lineage>
        <taxon>Bacteria</taxon>
        <taxon>Bacillati</taxon>
        <taxon>Actinomycetota</taxon>
        <taxon>Actinomycetes</taxon>
        <taxon>Kitasatosporales</taxon>
        <taxon>Streptomycetaceae</taxon>
        <taxon>Streptomyces</taxon>
    </lineage>
</organism>
<dbReference type="InterPro" id="IPR046675">
    <property type="entry name" value="DUF6545"/>
</dbReference>
<evidence type="ECO:0000313" key="3">
    <source>
        <dbReference type="EMBL" id="MBP2048698.1"/>
    </source>
</evidence>
<evidence type="ECO:0000313" key="4">
    <source>
        <dbReference type="Proteomes" id="UP001519309"/>
    </source>
</evidence>
<accession>A0ABS4LMS1</accession>
<dbReference type="Pfam" id="PF20182">
    <property type="entry name" value="DUF6545"/>
    <property type="match status" value="1"/>
</dbReference>
<comment type="caution">
    <text evidence="3">The sequence shown here is derived from an EMBL/GenBank/DDBJ whole genome shotgun (WGS) entry which is preliminary data.</text>
</comment>
<dbReference type="NCBIfam" id="NF042915">
    <property type="entry name" value="MAB_1171c_fam"/>
    <property type="match status" value="1"/>
</dbReference>
<keyword evidence="1" id="KW-0472">Membrane</keyword>
<feature type="transmembrane region" description="Helical" evidence="1">
    <location>
        <begin position="145"/>
        <end position="164"/>
    </location>
</feature>
<evidence type="ECO:0000259" key="2">
    <source>
        <dbReference type="Pfam" id="PF20182"/>
    </source>
</evidence>